<keyword evidence="6" id="KW-1185">Reference proteome</keyword>
<reference evidence="5 6" key="1">
    <citation type="submission" date="2021-03" db="EMBL/GenBank/DDBJ databases">
        <title>Thermosipho ferrireducens sp.nov., an anaerobic thermophilic iron-reducing bacterium isolated from a deep-sea hydrothermal sulfide deposits.</title>
        <authorList>
            <person name="Zeng X."/>
            <person name="Chen Y."/>
            <person name="Shao Z."/>
        </authorList>
    </citation>
    <scope>NUCLEOTIDE SEQUENCE [LARGE SCALE GENOMIC DNA]</scope>
    <source>
        <strain evidence="5 6">JL129W03</strain>
    </source>
</reference>
<dbReference type="EMBL" id="CP071446">
    <property type="protein sequence ID" value="QTA37293.1"/>
    <property type="molecule type" value="Genomic_DNA"/>
</dbReference>
<dbReference type="PIRSF" id="PIRSF004869">
    <property type="entry name" value="PflX_prd"/>
    <property type="match status" value="1"/>
</dbReference>
<dbReference type="Gene3D" id="3.20.20.70">
    <property type="entry name" value="Aldolase class I"/>
    <property type="match status" value="1"/>
</dbReference>
<proteinExistence type="predicted"/>
<dbReference type="InterPro" id="IPR058240">
    <property type="entry name" value="rSAM_sf"/>
</dbReference>
<evidence type="ECO:0000256" key="2">
    <source>
        <dbReference type="ARBA" id="ARBA00022723"/>
    </source>
</evidence>
<dbReference type="InterPro" id="IPR040085">
    <property type="entry name" value="MJ0674-like"/>
</dbReference>
<dbReference type="SUPFAM" id="SSF102114">
    <property type="entry name" value="Radical SAM enzymes"/>
    <property type="match status" value="1"/>
</dbReference>
<evidence type="ECO:0000313" key="6">
    <source>
        <dbReference type="Proteomes" id="UP000671862"/>
    </source>
</evidence>
<accession>A0ABX7S7P3</accession>
<dbReference type="InterPro" id="IPR007197">
    <property type="entry name" value="rSAM"/>
</dbReference>
<keyword evidence="4" id="KW-0411">Iron-sulfur</keyword>
<evidence type="ECO:0000313" key="5">
    <source>
        <dbReference type="EMBL" id="QTA37293.1"/>
    </source>
</evidence>
<keyword evidence="3" id="KW-0408">Iron</keyword>
<dbReference type="SFLD" id="SFLDS00029">
    <property type="entry name" value="Radical_SAM"/>
    <property type="match status" value="1"/>
</dbReference>
<organism evidence="5 6">
    <name type="scientific">Thermosipho ferrireducens</name>
    <dbReference type="NCBI Taxonomy" id="2571116"/>
    <lineage>
        <taxon>Bacteria</taxon>
        <taxon>Thermotogati</taxon>
        <taxon>Thermotogota</taxon>
        <taxon>Thermotogae</taxon>
        <taxon>Thermotogales</taxon>
        <taxon>Fervidobacteriaceae</taxon>
        <taxon>Thermosipho</taxon>
    </lineage>
</organism>
<gene>
    <name evidence="5" type="ORF">JYK00_06000</name>
</gene>
<dbReference type="PANTHER" id="PTHR43075:SF1">
    <property type="entry name" value="FORMATE LYASE ACTIVATING ENZYME, PUTATIVE (AFU_ORTHOLOGUE AFUA_2G15630)-RELATED"/>
    <property type="match status" value="1"/>
</dbReference>
<name>A0ABX7S7P3_9BACT</name>
<keyword evidence="1" id="KW-0949">S-adenosyl-L-methionine</keyword>
<dbReference type="CDD" id="cd01335">
    <property type="entry name" value="Radical_SAM"/>
    <property type="match status" value="1"/>
</dbReference>
<dbReference type="InterPro" id="IPR016431">
    <property type="entry name" value="Pyrv-formate_lyase-activ_prd"/>
</dbReference>
<dbReference type="PANTHER" id="PTHR43075">
    <property type="entry name" value="FORMATE LYASE ACTIVATING ENZYME, PUTATIVE (AFU_ORTHOLOGUE AFUA_2G15630)-RELATED"/>
    <property type="match status" value="1"/>
</dbReference>
<evidence type="ECO:0000256" key="4">
    <source>
        <dbReference type="ARBA" id="ARBA00023014"/>
    </source>
</evidence>
<sequence>MLFEHLENCRLCPIKCGVNRKKSAGVCGVGYNPKVSNIVIHKGEEPPISGKNGAGAVFFSGCPMKCIYCQNMGFSQKGVGKEINVERLACAFLKLQEAGAHTLDLVTPTPHLPWIIEAIKIAKGKGFRLPVVYNTSSYENTEIISKLDGIVDIYLADIRYTNSIYGEKYSKVKNYWEIAQRAITEMYFQVGAYNEKQRRGLIVRILVLPNKISGHEKALRFIARLDSNVPVALMSQYMPVFHAKNDEFIGRKLSKGEYEEAIEIMEFLGLNGWIQTEKIERVTTKAVNWECSL</sequence>
<evidence type="ECO:0000256" key="1">
    <source>
        <dbReference type="ARBA" id="ARBA00022691"/>
    </source>
</evidence>
<dbReference type="InterPro" id="IPR013785">
    <property type="entry name" value="Aldolase_TIM"/>
</dbReference>
<dbReference type="RefSeq" id="WP_207566018.1">
    <property type="nucleotide sequence ID" value="NZ_CP071446.1"/>
</dbReference>
<dbReference type="SFLD" id="SFLDG01099">
    <property type="entry name" value="Uncharacterised_Radical_SAM_Su"/>
    <property type="match status" value="1"/>
</dbReference>
<keyword evidence="2" id="KW-0479">Metal-binding</keyword>
<protein>
    <submittedName>
        <fullName evidence="5">Radical SAM protein</fullName>
    </submittedName>
</protein>
<dbReference type="Proteomes" id="UP000671862">
    <property type="component" value="Chromosome"/>
</dbReference>
<evidence type="ECO:0000256" key="3">
    <source>
        <dbReference type="ARBA" id="ARBA00023004"/>
    </source>
</evidence>